<dbReference type="SMART" id="SM00530">
    <property type="entry name" value="HTH_XRE"/>
    <property type="match status" value="1"/>
</dbReference>
<dbReference type="SUPFAM" id="SSF47413">
    <property type="entry name" value="lambda repressor-like DNA-binding domains"/>
    <property type="match status" value="1"/>
</dbReference>
<evidence type="ECO:0000259" key="1">
    <source>
        <dbReference type="PROSITE" id="PS50943"/>
    </source>
</evidence>
<dbReference type="EMBL" id="JAAIKC010000001">
    <property type="protein sequence ID" value="NEW04708.1"/>
    <property type="molecule type" value="Genomic_DNA"/>
</dbReference>
<protein>
    <submittedName>
        <fullName evidence="2">Helix-turn-helix domain-containing protein</fullName>
    </submittedName>
</protein>
<accession>A0A6G3ZRP5</accession>
<dbReference type="GO" id="GO:0003677">
    <property type="term" value="F:DNA binding"/>
    <property type="evidence" value="ECO:0007669"/>
    <property type="project" value="InterPro"/>
</dbReference>
<dbReference type="Pfam" id="PF01381">
    <property type="entry name" value="HTH_3"/>
    <property type="match status" value="1"/>
</dbReference>
<dbReference type="PROSITE" id="PS50943">
    <property type="entry name" value="HTH_CROC1"/>
    <property type="match status" value="1"/>
</dbReference>
<dbReference type="InterPro" id="IPR010982">
    <property type="entry name" value="Lambda_DNA-bd_dom_sf"/>
</dbReference>
<comment type="caution">
    <text evidence="2">The sequence shown here is derived from an EMBL/GenBank/DDBJ whole genome shotgun (WGS) entry which is preliminary data.</text>
</comment>
<gene>
    <name evidence="2" type="ORF">GK047_01570</name>
</gene>
<dbReference type="RefSeq" id="WP_163940418.1">
    <property type="nucleotide sequence ID" value="NZ_JAAIKC010000001.1"/>
</dbReference>
<dbReference type="AlphaFoldDB" id="A0A6G3ZRP5"/>
<sequence length="246" mass="29438">MTGFEFIAKAFKASYTDIAKRLNMTPSAIADWASGRRPIPKDKLPLVSKLFRIDEEYFKKKELTEVEKIKIEINYLERLSKRDTEQIPDTYTDDEGNQHETYFWYNPHEGELRYKYEELAYEELVLRIKRILTHDFALDMEYQRTRNHFHVVKELTELLDQDDGTVGIMEFEDISKEEAQRRRNLADRVNSISRMLYFLNGGKLHAFGKIDEFDEELFKLLRKFKIIDTKLPKKLKELDDPFDHRL</sequence>
<feature type="domain" description="HTH cro/C1-type" evidence="1">
    <location>
        <begin position="16"/>
        <end position="58"/>
    </location>
</feature>
<evidence type="ECO:0000313" key="2">
    <source>
        <dbReference type="EMBL" id="NEW04708.1"/>
    </source>
</evidence>
<dbReference type="Gene3D" id="1.10.260.40">
    <property type="entry name" value="lambda repressor-like DNA-binding domains"/>
    <property type="match status" value="1"/>
</dbReference>
<dbReference type="CDD" id="cd00093">
    <property type="entry name" value="HTH_XRE"/>
    <property type="match status" value="1"/>
</dbReference>
<name>A0A6G3ZRP5_9BACL</name>
<organism evidence="2">
    <name type="scientific">Paenibacillus sp. SYP-B3998</name>
    <dbReference type="NCBI Taxonomy" id="2678564"/>
    <lineage>
        <taxon>Bacteria</taxon>
        <taxon>Bacillati</taxon>
        <taxon>Bacillota</taxon>
        <taxon>Bacilli</taxon>
        <taxon>Bacillales</taxon>
        <taxon>Paenibacillaceae</taxon>
        <taxon>Paenibacillus</taxon>
    </lineage>
</organism>
<dbReference type="InterPro" id="IPR001387">
    <property type="entry name" value="Cro/C1-type_HTH"/>
</dbReference>
<proteinExistence type="predicted"/>
<reference evidence="2" key="1">
    <citation type="submission" date="2020-02" db="EMBL/GenBank/DDBJ databases">
        <authorList>
            <person name="Shen X.-R."/>
            <person name="Zhang Y.-X."/>
        </authorList>
    </citation>
    <scope>NUCLEOTIDE SEQUENCE</scope>
    <source>
        <strain evidence="2">SYP-B3998</strain>
    </source>
</reference>